<dbReference type="Proteomes" id="UP000279259">
    <property type="component" value="Unassembled WGS sequence"/>
</dbReference>
<evidence type="ECO:0000256" key="1">
    <source>
        <dbReference type="ARBA" id="ARBA00012920"/>
    </source>
</evidence>
<dbReference type="EC" id="3.5.1.1" evidence="1"/>
<evidence type="ECO:0000256" key="3">
    <source>
        <dbReference type="SAM" id="MobiDB-lite"/>
    </source>
</evidence>
<dbReference type="CDD" id="cd08963">
    <property type="entry name" value="L-asparaginase_I"/>
    <property type="match status" value="1"/>
</dbReference>
<dbReference type="AlphaFoldDB" id="A0A427Y7R4"/>
<dbReference type="InterPro" id="IPR041725">
    <property type="entry name" value="L-asparaginase_I"/>
</dbReference>
<organism evidence="6 7">
    <name type="scientific">Saitozyma podzolica</name>
    <dbReference type="NCBI Taxonomy" id="1890683"/>
    <lineage>
        <taxon>Eukaryota</taxon>
        <taxon>Fungi</taxon>
        <taxon>Dikarya</taxon>
        <taxon>Basidiomycota</taxon>
        <taxon>Agaricomycotina</taxon>
        <taxon>Tremellomycetes</taxon>
        <taxon>Tremellales</taxon>
        <taxon>Trimorphomycetaceae</taxon>
        <taxon>Saitozyma</taxon>
    </lineage>
</organism>
<dbReference type="InterPro" id="IPR027474">
    <property type="entry name" value="L-asparaginase_N"/>
</dbReference>
<feature type="domain" description="Asparaginase/glutaminase C-terminal" evidence="5">
    <location>
        <begin position="376"/>
        <end position="491"/>
    </location>
</feature>
<dbReference type="InterPro" id="IPR040919">
    <property type="entry name" value="Asparaginase_C"/>
</dbReference>
<reference evidence="6 7" key="1">
    <citation type="submission" date="2018-11" db="EMBL/GenBank/DDBJ databases">
        <title>Genome sequence of Saitozyma podzolica DSM 27192.</title>
        <authorList>
            <person name="Aliyu H."/>
            <person name="Gorte O."/>
            <person name="Ochsenreither K."/>
        </authorList>
    </citation>
    <scope>NUCLEOTIDE SEQUENCE [LARGE SCALE GENOMIC DNA]</scope>
    <source>
        <strain evidence="6 7">DSM 27192</strain>
    </source>
</reference>
<dbReference type="GO" id="GO:0006528">
    <property type="term" value="P:asparagine metabolic process"/>
    <property type="evidence" value="ECO:0007669"/>
    <property type="project" value="UniProtKB-ARBA"/>
</dbReference>
<dbReference type="GO" id="GO:0004067">
    <property type="term" value="F:asparaginase activity"/>
    <property type="evidence" value="ECO:0007669"/>
    <property type="project" value="UniProtKB-UniRule"/>
</dbReference>
<feature type="region of interest" description="Disordered" evidence="3">
    <location>
        <begin position="11"/>
        <end position="114"/>
    </location>
</feature>
<gene>
    <name evidence="6" type="ORF">EHS25_003610</name>
</gene>
<name>A0A427Y7R4_9TREE</name>
<dbReference type="Gene3D" id="3.40.50.1170">
    <property type="entry name" value="L-asparaginase, N-terminal domain"/>
    <property type="match status" value="1"/>
</dbReference>
<evidence type="ECO:0000259" key="4">
    <source>
        <dbReference type="Pfam" id="PF00710"/>
    </source>
</evidence>
<dbReference type="InterPro" id="IPR006034">
    <property type="entry name" value="Asparaginase/glutaminase-like"/>
</dbReference>
<dbReference type="PANTHER" id="PTHR11707">
    <property type="entry name" value="L-ASPARAGINASE"/>
    <property type="match status" value="1"/>
</dbReference>
<dbReference type="OrthoDB" id="542841at2759"/>
<proteinExistence type="predicted"/>
<dbReference type="InterPro" id="IPR037152">
    <property type="entry name" value="L-asparaginase_N_sf"/>
</dbReference>
<dbReference type="PROSITE" id="PS00144">
    <property type="entry name" value="ASN_GLN_ASE_1"/>
    <property type="match status" value="1"/>
</dbReference>
<feature type="active site" evidence="2">
    <location>
        <position position="15"/>
    </location>
</feature>
<feature type="compositionally biased region" description="Low complexity" evidence="3">
    <location>
        <begin position="55"/>
        <end position="114"/>
    </location>
</feature>
<dbReference type="SMART" id="SM00870">
    <property type="entry name" value="Asparaginase"/>
    <property type="match status" value="1"/>
</dbReference>
<sequence>MPTSRRILMIGTGGTIASEPTPSGLAPLRSDTFFRRIRHHPQLSDPLHTVPPTPVRSASPTRSPSVVSASAPAPSASSAPSPSAPSVPSTPSAPSSSSVQGNGTGSSAAPASGSNAFAAPVQSVQVGPNTRYPQLITPELDEQGSTVRYEILDLDRHMDSSEMTPAEWNTIARLVEDNWERYDGFVILSGTDTLAYTASILTFLFTNAGKPIVVTGAQVPLSQPRSDGWTNILDSLFVAGILPYAGVGVVFHHQVFHGASLVGLRSCGSDDSTLHTLSKMPYMPGIRGVASRFVSSRTLPSSVAPCPAAPPPCGPADPTRATKTSPNLFAAFQSPCVPPLINLNVKITHEPSLPPRTPSLPPRLVPLVTSPTVLSCSIHPGITGTLLSAQIDAVPTCRAVILSAYGSGNLPINPASGVLDALKGAVEKEILVVVISQCGIPNVYPLYTQGRTLLSIGVLPGYDLTHEAAFAKLLWLVSRKDLSFAQRQALFQSPVAGEMTLH</sequence>
<dbReference type="InterPro" id="IPR036152">
    <property type="entry name" value="Asp/glu_Ase-like_sf"/>
</dbReference>
<accession>A0A427Y7R4</accession>
<dbReference type="PANTHER" id="PTHR11707:SF28">
    <property type="entry name" value="60 KDA LYSOPHOSPHOLIPASE"/>
    <property type="match status" value="1"/>
</dbReference>
<dbReference type="SUPFAM" id="SSF53774">
    <property type="entry name" value="Glutaminase/Asparaginase"/>
    <property type="match status" value="3"/>
</dbReference>
<dbReference type="Gene3D" id="3.40.50.40">
    <property type="match status" value="1"/>
</dbReference>
<evidence type="ECO:0000256" key="2">
    <source>
        <dbReference type="PROSITE-ProRule" id="PRU10099"/>
    </source>
</evidence>
<dbReference type="InterPro" id="IPR020827">
    <property type="entry name" value="Asparaginase/glutaminase_AS1"/>
</dbReference>
<protein>
    <recommendedName>
        <fullName evidence="1">asparaginase</fullName>
        <ecNumber evidence="1">3.5.1.1</ecNumber>
    </recommendedName>
</protein>
<keyword evidence="7" id="KW-1185">Reference proteome</keyword>
<dbReference type="SFLD" id="SFLDS00057">
    <property type="entry name" value="Glutaminase/Asparaginase"/>
    <property type="match status" value="1"/>
</dbReference>
<dbReference type="EMBL" id="RSCD01000018">
    <property type="protein sequence ID" value="RSH87121.1"/>
    <property type="molecule type" value="Genomic_DNA"/>
</dbReference>
<evidence type="ECO:0000313" key="6">
    <source>
        <dbReference type="EMBL" id="RSH87121.1"/>
    </source>
</evidence>
<dbReference type="Pfam" id="PF00710">
    <property type="entry name" value="Asparaginase"/>
    <property type="match status" value="1"/>
</dbReference>
<dbReference type="PROSITE" id="PS51732">
    <property type="entry name" value="ASN_GLN_ASE_3"/>
    <property type="match status" value="1"/>
</dbReference>
<dbReference type="Pfam" id="PF17763">
    <property type="entry name" value="Asparaginase_C"/>
    <property type="match status" value="1"/>
</dbReference>
<dbReference type="STRING" id="1890683.A0A427Y7R4"/>
<feature type="domain" description="L-asparaginase N-terminal" evidence="4">
    <location>
        <begin position="6"/>
        <end position="261"/>
    </location>
</feature>
<dbReference type="PRINTS" id="PR00139">
    <property type="entry name" value="ASNGLNASE"/>
</dbReference>
<evidence type="ECO:0000259" key="5">
    <source>
        <dbReference type="Pfam" id="PF17763"/>
    </source>
</evidence>
<evidence type="ECO:0000313" key="7">
    <source>
        <dbReference type="Proteomes" id="UP000279259"/>
    </source>
</evidence>
<dbReference type="InterPro" id="IPR027473">
    <property type="entry name" value="L-asparaginase_C"/>
</dbReference>
<comment type="caution">
    <text evidence="6">The sequence shown here is derived from an EMBL/GenBank/DDBJ whole genome shotgun (WGS) entry which is preliminary data.</text>
</comment>